<reference evidence="2" key="2">
    <citation type="journal article" date="2018" name="Mol. Plant Microbe Interact.">
        <title>Genome sequence resources for the wheat stripe rust pathogen (Puccinia striiformis f. sp. tritici) and the barley stripe rust pathogen (Puccinia striiformis f. sp. hordei).</title>
        <authorList>
            <person name="Xia C."/>
            <person name="Wang M."/>
            <person name="Yin C."/>
            <person name="Cornejo O.E."/>
            <person name="Hulbert S.H."/>
            <person name="Chen X."/>
        </authorList>
    </citation>
    <scope>NUCLEOTIDE SEQUENCE [LARGE SCALE GENOMIC DNA]</scope>
    <source>
        <strain evidence="2">93-210</strain>
    </source>
</reference>
<evidence type="ECO:0000313" key="2">
    <source>
        <dbReference type="Proteomes" id="UP001060170"/>
    </source>
</evidence>
<organism evidence="1 2">
    <name type="scientific">Puccinia striiformis f. sp. tritici</name>
    <dbReference type="NCBI Taxonomy" id="168172"/>
    <lineage>
        <taxon>Eukaryota</taxon>
        <taxon>Fungi</taxon>
        <taxon>Dikarya</taxon>
        <taxon>Basidiomycota</taxon>
        <taxon>Pucciniomycotina</taxon>
        <taxon>Pucciniomycetes</taxon>
        <taxon>Pucciniales</taxon>
        <taxon>Pucciniaceae</taxon>
        <taxon>Puccinia</taxon>
    </lineage>
</organism>
<accession>A0ACC0DYE1</accession>
<reference evidence="1 2" key="3">
    <citation type="journal article" date="2022" name="Microbiol. Spectr.">
        <title>Folding features and dynamics of 3D genome architecture in plant fungal pathogens.</title>
        <authorList>
            <person name="Xia C."/>
        </authorList>
    </citation>
    <scope>NUCLEOTIDE SEQUENCE [LARGE SCALE GENOMIC DNA]</scope>
    <source>
        <strain evidence="1 2">93-210</strain>
    </source>
</reference>
<name>A0ACC0DYE1_9BASI</name>
<protein>
    <submittedName>
        <fullName evidence="1">Uncharacterized protein</fullName>
    </submittedName>
</protein>
<gene>
    <name evidence="1" type="ORF">MJO28_012778</name>
</gene>
<sequence>MPFCKQCKNHTQGALWSDTCRDCLRAFLGTDNEPITHHHASSRSSTTQMHHTQPVQPPAHFSNPFPKEHPSGPPAQPIPSHSNHAGENAFARHLARESRTGKSKEPSKNNKQATKTITCALMLYRDGTCVQPKGLVHTQQLVNLSDPNLYDSLRAKLWTIFEDEINKHIGNDPLSGNPLMHTFLSQREAKIPDQATLSHIIQEAGTRKKIAFDLMYHHPDDLGSSPATSPRMKSQVNPLKRPYQKTATNSQKRQNTSSTKMATAPKATTKSWAVRGPSASKPVHRSMDMVSRLGQLSKNISRSSLVPLSQWITGNRLDFFTSTSQPDTIPPSTRFQLANGIQGNTHPICYRINLNEKLGEGSMRKAYATEVKTDLGGGIEHINHWVAKVQKSDNQPSIGKHATDALMYQAFGHLLERYKEILMHCPSLNNHFKLKAQQISLVCHAVIATGPVTAPTNVYFLEAALAGPYVKYSSNINFSIPENQPGMDMELFQIMDAFTHWTYNQSSGKYLVSDLQGVGPMLTDPQILDMDPQ</sequence>
<dbReference type="EMBL" id="CM045877">
    <property type="protein sequence ID" value="KAI7940493.1"/>
    <property type="molecule type" value="Genomic_DNA"/>
</dbReference>
<reference evidence="2" key="1">
    <citation type="journal article" date="2018" name="BMC Genomics">
        <title>Genomic insights into host adaptation between the wheat stripe rust pathogen (Puccinia striiformis f. sp. tritici) and the barley stripe rust pathogen (Puccinia striiformis f. sp. hordei).</title>
        <authorList>
            <person name="Xia C."/>
            <person name="Wang M."/>
            <person name="Yin C."/>
            <person name="Cornejo O.E."/>
            <person name="Hulbert S.H."/>
            <person name="Chen X."/>
        </authorList>
    </citation>
    <scope>NUCLEOTIDE SEQUENCE [LARGE SCALE GENOMIC DNA]</scope>
    <source>
        <strain evidence="2">93-210</strain>
    </source>
</reference>
<proteinExistence type="predicted"/>
<evidence type="ECO:0000313" key="1">
    <source>
        <dbReference type="EMBL" id="KAI7940493.1"/>
    </source>
</evidence>
<comment type="caution">
    <text evidence="1">The sequence shown here is derived from an EMBL/GenBank/DDBJ whole genome shotgun (WGS) entry which is preliminary data.</text>
</comment>
<keyword evidence="2" id="KW-1185">Reference proteome</keyword>
<dbReference type="Proteomes" id="UP001060170">
    <property type="component" value="Chromosome 13"/>
</dbReference>